<evidence type="ECO:0000256" key="1">
    <source>
        <dbReference type="ARBA" id="ARBA00022448"/>
    </source>
</evidence>
<dbReference type="InterPro" id="IPR053598">
    <property type="entry name" value="ABC-Glucose_import_ATPase"/>
</dbReference>
<dbReference type="SMART" id="SM00382">
    <property type="entry name" value="AAA"/>
    <property type="match status" value="1"/>
</dbReference>
<keyword evidence="1" id="KW-0813">Transport</keyword>
<dbReference type="PANTHER" id="PTHR43875:SF4">
    <property type="entry name" value="GLUCOSE IMPORT ATP-BINDING PROTEIN GLCV"/>
    <property type="match status" value="1"/>
</dbReference>
<dbReference type="CDD" id="cd03259">
    <property type="entry name" value="ABC_Carb_Solutes_like"/>
    <property type="match status" value="1"/>
</dbReference>
<protein>
    <submittedName>
        <fullName evidence="7">Sugar ABC transporter ATP-binding protein</fullName>
    </submittedName>
</protein>
<dbReference type="RefSeq" id="WP_048098596.1">
    <property type="nucleotide sequence ID" value="NZ_JFZT01000015.1"/>
</dbReference>
<keyword evidence="3" id="KW-0547">Nucleotide-binding</keyword>
<dbReference type="Proteomes" id="UP000024332">
    <property type="component" value="Unassembled WGS sequence"/>
</dbReference>
<dbReference type="InterPro" id="IPR008995">
    <property type="entry name" value="Mo/tungstate-bd_C_term_dom"/>
</dbReference>
<dbReference type="InterPro" id="IPR003593">
    <property type="entry name" value="AAA+_ATPase"/>
</dbReference>
<dbReference type="EMBL" id="JFZT01000015">
    <property type="protein sequence ID" value="EZQ11354.1"/>
    <property type="molecule type" value="Genomic_DNA"/>
</dbReference>
<comment type="caution">
    <text evidence="7">The sequence shown here is derived from an EMBL/GenBank/DDBJ whole genome shotgun (WGS) entry which is preliminary data.</text>
</comment>
<dbReference type="PROSITE" id="PS50893">
    <property type="entry name" value="ABC_TRANSPORTER_2"/>
    <property type="match status" value="1"/>
</dbReference>
<dbReference type="OrthoDB" id="18368at2157"/>
<feature type="domain" description="ABC transporter" evidence="6">
    <location>
        <begin position="4"/>
        <end position="243"/>
    </location>
</feature>
<dbReference type="InterPro" id="IPR003439">
    <property type="entry name" value="ABC_transporter-like_ATP-bd"/>
</dbReference>
<evidence type="ECO:0000256" key="4">
    <source>
        <dbReference type="ARBA" id="ARBA00022840"/>
    </source>
</evidence>
<evidence type="ECO:0000313" key="8">
    <source>
        <dbReference type="Proteomes" id="UP000024332"/>
    </source>
</evidence>
<keyword evidence="2" id="KW-1003">Cell membrane</keyword>
<keyword evidence="8" id="KW-1185">Reference proteome</keyword>
<accession>A0A031LV23</accession>
<keyword evidence="5" id="KW-0472">Membrane</keyword>
<dbReference type="GO" id="GO:0015408">
    <property type="term" value="F:ABC-type ferric iron transporter activity"/>
    <property type="evidence" value="ECO:0007669"/>
    <property type="project" value="InterPro"/>
</dbReference>
<dbReference type="InterPro" id="IPR047641">
    <property type="entry name" value="ABC_transpr_MalK/UgpC-like"/>
</dbReference>
<dbReference type="PANTHER" id="PTHR43875">
    <property type="entry name" value="MALTODEXTRIN IMPORT ATP-BINDING PROTEIN MSMX"/>
    <property type="match status" value="1"/>
</dbReference>
<dbReference type="GO" id="GO:0016887">
    <property type="term" value="F:ATP hydrolysis activity"/>
    <property type="evidence" value="ECO:0007669"/>
    <property type="project" value="InterPro"/>
</dbReference>
<evidence type="ECO:0000256" key="2">
    <source>
        <dbReference type="ARBA" id="ARBA00022475"/>
    </source>
</evidence>
<dbReference type="SUPFAM" id="SSF50331">
    <property type="entry name" value="MOP-like"/>
    <property type="match status" value="1"/>
</dbReference>
<dbReference type="NCBIfam" id="NF040933">
    <property type="entry name" value="ABC_arch_GlcV"/>
    <property type="match status" value="1"/>
</dbReference>
<dbReference type="SUPFAM" id="SSF52540">
    <property type="entry name" value="P-loop containing nucleoside triphosphate hydrolases"/>
    <property type="match status" value="1"/>
</dbReference>
<dbReference type="STRING" id="1160895.CM19_01285"/>
<dbReference type="GO" id="GO:0055052">
    <property type="term" value="C:ATP-binding cassette (ABC) transporter complex, substrate-binding subunit-containing"/>
    <property type="evidence" value="ECO:0007669"/>
    <property type="project" value="TreeGrafter"/>
</dbReference>
<evidence type="ECO:0000259" key="6">
    <source>
        <dbReference type="PROSITE" id="PS50893"/>
    </source>
</evidence>
<reference evidence="7 8" key="1">
    <citation type="submission" date="2014-03" db="EMBL/GenBank/DDBJ databases">
        <title>Draft genome sequence of the novel thermoacidophilic archaea Acidianus copahuensis ALE1 strain, isolated from Copahue volcanic area in Neuquen Argentina.</title>
        <authorList>
            <person name="Urbieta M.S."/>
            <person name="Rascovan N."/>
            <person name="Castro C."/>
            <person name="Revale S."/>
            <person name="Giaveno M.A."/>
            <person name="Vazquez M.P."/>
            <person name="Donati E.R."/>
        </authorList>
    </citation>
    <scope>NUCLEOTIDE SEQUENCE [LARGE SCALE GENOMIC DNA]</scope>
    <source>
        <strain evidence="7 8">ALE1</strain>
    </source>
</reference>
<dbReference type="AlphaFoldDB" id="A0A031LV23"/>
<dbReference type="InterPro" id="IPR027417">
    <property type="entry name" value="P-loop_NTPase"/>
</dbReference>
<dbReference type="Gene3D" id="3.40.50.300">
    <property type="entry name" value="P-loop containing nucleotide triphosphate hydrolases"/>
    <property type="match status" value="1"/>
</dbReference>
<dbReference type="FunFam" id="3.40.50.300:FF:000042">
    <property type="entry name" value="Maltose/maltodextrin ABC transporter, ATP-binding protein"/>
    <property type="match status" value="1"/>
</dbReference>
<dbReference type="Pfam" id="PF17847">
    <property type="entry name" value="GlcV_C_terminal"/>
    <property type="match status" value="1"/>
</dbReference>
<dbReference type="InterPro" id="IPR012340">
    <property type="entry name" value="NA-bd_OB-fold"/>
</dbReference>
<gene>
    <name evidence="7" type="ORF">CM19_01285</name>
</gene>
<evidence type="ECO:0000256" key="5">
    <source>
        <dbReference type="ARBA" id="ARBA00023136"/>
    </source>
</evidence>
<evidence type="ECO:0000256" key="3">
    <source>
        <dbReference type="ARBA" id="ARBA00022741"/>
    </source>
</evidence>
<evidence type="ECO:0000313" key="7">
    <source>
        <dbReference type="EMBL" id="EZQ11354.1"/>
    </source>
</evidence>
<dbReference type="InterPro" id="IPR017871">
    <property type="entry name" value="ABC_transporter-like_CS"/>
</dbReference>
<dbReference type="Gene3D" id="2.40.50.140">
    <property type="entry name" value="Nucleic acid-binding proteins"/>
    <property type="match status" value="1"/>
</dbReference>
<dbReference type="Pfam" id="PF00005">
    <property type="entry name" value="ABC_tran"/>
    <property type="match status" value="1"/>
</dbReference>
<sequence length="357" mass="39860">MVEISAKSVYKIFSKKKGEVYALKDINLTIESGEKFGILGPSGAGKTTFMRIIAGLEAPTKGELLFDEKVVARNGKVIVGPESRNIGMVFQNWSLYPNMTAFDNIAFPLTNMKISKSEMRQKVEEVAKVLEISSVLEHYPRELSGGQQQRVALARAIVKSPSVLLLDEPFSNLDARIRDSARALVRDIAEKLRLTVIVVSHDPADIFSISNRVGVIFQGELVQVGKPEEIYNSPKSFHVARLIGEINELKGKVIEEDGKNILSIGNLAIPISGGYRGEVKVGIRPENLRLEEEPREEGWVEAGKVRVKITTYEGGHFKVTLTPLGDDQEIIVFMDKIPKEEEMKLFVRPSKIMFFKY</sequence>
<keyword evidence="4 7" id="KW-0067">ATP-binding</keyword>
<dbReference type="Gene3D" id="2.40.50.100">
    <property type="match status" value="1"/>
</dbReference>
<proteinExistence type="predicted"/>
<dbReference type="GO" id="GO:0005524">
    <property type="term" value="F:ATP binding"/>
    <property type="evidence" value="ECO:0007669"/>
    <property type="project" value="UniProtKB-KW"/>
</dbReference>
<dbReference type="PROSITE" id="PS00211">
    <property type="entry name" value="ABC_TRANSPORTER_1"/>
    <property type="match status" value="1"/>
</dbReference>
<organism evidence="7 8">
    <name type="scientific">Candidatus Acidianus copahuensis</name>
    <dbReference type="NCBI Taxonomy" id="1160895"/>
    <lineage>
        <taxon>Archaea</taxon>
        <taxon>Thermoproteota</taxon>
        <taxon>Thermoprotei</taxon>
        <taxon>Sulfolobales</taxon>
        <taxon>Sulfolobaceae</taxon>
        <taxon>Acidianus</taxon>
    </lineage>
</organism>
<dbReference type="InterPro" id="IPR015853">
    <property type="entry name" value="ABC_transpr_FbpC"/>
</dbReference>
<name>A0A031LV23_9CREN</name>
<dbReference type="InterPro" id="IPR040856">
    <property type="entry name" value="GlcV_C"/>
</dbReference>